<dbReference type="OrthoDB" id="9772736at2"/>
<dbReference type="Proteomes" id="UP000243024">
    <property type="component" value="Unassembled WGS sequence"/>
</dbReference>
<dbReference type="NCBIfam" id="NF010047">
    <property type="entry name" value="PRK13523.1"/>
    <property type="match status" value="1"/>
</dbReference>
<dbReference type="CDD" id="cd02932">
    <property type="entry name" value="OYE_YqiM_FMN"/>
    <property type="match status" value="1"/>
</dbReference>
<evidence type="ECO:0000256" key="3">
    <source>
        <dbReference type="ARBA" id="ARBA00022643"/>
    </source>
</evidence>
<evidence type="ECO:0000256" key="1">
    <source>
        <dbReference type="ARBA" id="ARBA00001917"/>
    </source>
</evidence>
<dbReference type="InterPro" id="IPR013785">
    <property type="entry name" value="Aldolase_TIM"/>
</dbReference>
<dbReference type="AlphaFoldDB" id="A0A132MGV5"/>
<protein>
    <submittedName>
        <fullName evidence="7">Oxidoreductase</fullName>
    </submittedName>
</protein>
<evidence type="ECO:0000256" key="2">
    <source>
        <dbReference type="ARBA" id="ARBA00022630"/>
    </source>
</evidence>
<dbReference type="InterPro" id="IPR044152">
    <property type="entry name" value="YqjM-like"/>
</dbReference>
<dbReference type="PANTHER" id="PTHR43303:SF4">
    <property type="entry name" value="NADPH DEHYDROGENASE C23G7.10C-RELATED"/>
    <property type="match status" value="1"/>
</dbReference>
<sequence>MPGLFDPMILRGLTLPNRIVMSPMCQYSAGPDGRANDWHFVHYGTRAVGGVGLILLEATAVESRGRISEADLGLYDDGQIEPLARIVDFIHAQGVPVGVQLAHAGRKAWSPARGIGPEQAVAPSALPYADGWPAPRELSTDELPLIVEAFVQAARRAARAGFDVIEIHAAHGYLLHEFLSPLSNHRQDAYGGDLENRMRLLLDVVEATRDVWPGDRPLFVRLSAVDWAPGGLTLEDTVKIAKALKARGVDLVDVSSGGLIPPPEPIPEGPGYQTGFAAEVRRRAGVATGAVGQITAPAQADAVVRSGQADLVFLARQLLREPYWPLRAAAELGVDRSWPRQYLRAKPRVHA</sequence>
<reference evidence="7 8" key="1">
    <citation type="submission" date="2015-09" db="EMBL/GenBank/DDBJ databases">
        <title>Draft genome sequence of Hydrogenibacillus schlegelii DSM 2000.</title>
        <authorList>
            <person name="Hemp J."/>
        </authorList>
    </citation>
    <scope>NUCLEOTIDE SEQUENCE [LARGE SCALE GENOMIC DNA]</scope>
    <source>
        <strain evidence="7 8">MA 48</strain>
    </source>
</reference>
<organism evidence="7 8">
    <name type="scientific">Hydrogenibacillus schlegelii</name>
    <name type="common">Bacillus schlegelii</name>
    <dbReference type="NCBI Taxonomy" id="1484"/>
    <lineage>
        <taxon>Bacteria</taxon>
        <taxon>Bacillati</taxon>
        <taxon>Bacillota</taxon>
        <taxon>Bacilli</taxon>
        <taxon>Bacillales</taxon>
        <taxon>Bacillales Family X. Incertae Sedis</taxon>
        <taxon>Hydrogenibacillus</taxon>
    </lineage>
</organism>
<keyword evidence="2" id="KW-0285">Flavoprotein</keyword>
<comment type="caution">
    <text evidence="7">The sequence shown here is derived from an EMBL/GenBank/DDBJ whole genome shotgun (WGS) entry which is preliminary data.</text>
</comment>
<feature type="domain" description="NADH:flavin oxidoreductase/NADH oxidase N-terminal" evidence="6">
    <location>
        <begin position="4"/>
        <end position="331"/>
    </location>
</feature>
<gene>
    <name evidence="7" type="ORF">SA87_01300</name>
</gene>
<dbReference type="SUPFAM" id="SSF51395">
    <property type="entry name" value="FMN-linked oxidoreductases"/>
    <property type="match status" value="1"/>
</dbReference>
<dbReference type="GO" id="GO:0010181">
    <property type="term" value="F:FMN binding"/>
    <property type="evidence" value="ECO:0007669"/>
    <property type="project" value="InterPro"/>
</dbReference>
<name>A0A132MGV5_HYDSH</name>
<evidence type="ECO:0000256" key="5">
    <source>
        <dbReference type="ARBA" id="ARBA00023002"/>
    </source>
</evidence>
<evidence type="ECO:0000259" key="6">
    <source>
        <dbReference type="Pfam" id="PF00724"/>
    </source>
</evidence>
<keyword evidence="8" id="KW-1185">Reference proteome</keyword>
<dbReference type="Pfam" id="PF00724">
    <property type="entry name" value="Oxidored_FMN"/>
    <property type="match status" value="1"/>
</dbReference>
<accession>A0A132MGV5</accession>
<dbReference type="PANTHER" id="PTHR43303">
    <property type="entry name" value="NADPH DEHYDROGENASE C23G7.10C-RELATED"/>
    <property type="match status" value="1"/>
</dbReference>
<dbReference type="GO" id="GO:0050661">
    <property type="term" value="F:NADP binding"/>
    <property type="evidence" value="ECO:0007669"/>
    <property type="project" value="InterPro"/>
</dbReference>
<dbReference type="EMBL" id="JXBB01000060">
    <property type="protein sequence ID" value="OAR03398.1"/>
    <property type="molecule type" value="Genomic_DNA"/>
</dbReference>
<keyword evidence="3" id="KW-0288">FMN</keyword>
<comment type="cofactor">
    <cofactor evidence="1">
        <name>FMN</name>
        <dbReference type="ChEBI" id="CHEBI:58210"/>
    </cofactor>
</comment>
<dbReference type="GO" id="GO:0003959">
    <property type="term" value="F:NADPH dehydrogenase activity"/>
    <property type="evidence" value="ECO:0007669"/>
    <property type="project" value="InterPro"/>
</dbReference>
<dbReference type="STRING" id="1484.SA87_01300"/>
<evidence type="ECO:0000313" key="7">
    <source>
        <dbReference type="EMBL" id="OAR03398.1"/>
    </source>
</evidence>
<dbReference type="InterPro" id="IPR001155">
    <property type="entry name" value="OxRdtase_FMN_N"/>
</dbReference>
<evidence type="ECO:0000256" key="4">
    <source>
        <dbReference type="ARBA" id="ARBA00022857"/>
    </source>
</evidence>
<dbReference type="RefSeq" id="WP_066203099.1">
    <property type="nucleotide sequence ID" value="NZ_CBCSAS010000018.1"/>
</dbReference>
<evidence type="ECO:0000313" key="8">
    <source>
        <dbReference type="Proteomes" id="UP000243024"/>
    </source>
</evidence>
<dbReference type="Gene3D" id="3.20.20.70">
    <property type="entry name" value="Aldolase class I"/>
    <property type="match status" value="1"/>
</dbReference>
<keyword evidence="4" id="KW-0521">NADP</keyword>
<keyword evidence="5" id="KW-0560">Oxidoreductase</keyword>
<proteinExistence type="predicted"/>